<evidence type="ECO:0000313" key="5">
    <source>
        <dbReference type="Proteomes" id="UP000054408"/>
    </source>
</evidence>
<reference evidence="4 5" key="1">
    <citation type="submission" date="2010-05" db="EMBL/GenBank/DDBJ databases">
        <title>The Genome Sequence of Thecamonas trahens ATCC 50062.</title>
        <authorList>
            <consortium name="The Broad Institute Genome Sequencing Platform"/>
            <person name="Russ C."/>
            <person name="Cuomo C."/>
            <person name="Shea T."/>
            <person name="Young S.K."/>
            <person name="Zeng Q."/>
            <person name="Koehrsen M."/>
            <person name="Haas B."/>
            <person name="Borodovsky M."/>
            <person name="Guigo R."/>
            <person name="Alvarado L."/>
            <person name="Berlin A."/>
            <person name="Bochicchio J."/>
            <person name="Borenstein D."/>
            <person name="Chapman S."/>
            <person name="Chen Z."/>
            <person name="Freedman E."/>
            <person name="Gellesch M."/>
            <person name="Goldberg J."/>
            <person name="Griggs A."/>
            <person name="Gujja S."/>
            <person name="Heilman E."/>
            <person name="Heiman D."/>
            <person name="Hepburn T."/>
            <person name="Howarth C."/>
            <person name="Jen D."/>
            <person name="Larson L."/>
            <person name="Mehta T."/>
            <person name="Park D."/>
            <person name="Pearson M."/>
            <person name="Roberts A."/>
            <person name="Saif S."/>
            <person name="Shenoy N."/>
            <person name="Sisk P."/>
            <person name="Stolte C."/>
            <person name="Sykes S."/>
            <person name="Thomson T."/>
            <person name="Walk T."/>
            <person name="White J."/>
            <person name="Yandava C."/>
            <person name="Burger G."/>
            <person name="Gray M.W."/>
            <person name="Holland P.W.H."/>
            <person name="King N."/>
            <person name="Lang F.B.F."/>
            <person name="Roger A.J."/>
            <person name="Ruiz-Trillo I."/>
            <person name="Lander E."/>
            <person name="Nusbaum C."/>
        </authorList>
    </citation>
    <scope>NUCLEOTIDE SEQUENCE [LARGE SCALE GENOMIC DNA]</scope>
    <source>
        <strain evidence="4 5">ATCC 50062</strain>
    </source>
</reference>
<dbReference type="OMA" id="TMAKQRQ"/>
<comment type="subcellular location">
    <subcellularLocation>
        <location evidence="1">Cell projection</location>
        <location evidence="1">Cilium</location>
    </subcellularLocation>
</comment>
<dbReference type="GO" id="GO:0061512">
    <property type="term" value="P:protein localization to cilium"/>
    <property type="evidence" value="ECO:0007669"/>
    <property type="project" value="TreeGrafter"/>
</dbReference>
<dbReference type="GO" id="GO:0097730">
    <property type="term" value="C:non-motile cilium"/>
    <property type="evidence" value="ECO:0007669"/>
    <property type="project" value="TreeGrafter"/>
</dbReference>
<organism evidence="4 5">
    <name type="scientific">Thecamonas trahens ATCC 50062</name>
    <dbReference type="NCBI Taxonomy" id="461836"/>
    <lineage>
        <taxon>Eukaryota</taxon>
        <taxon>Apusozoa</taxon>
        <taxon>Apusomonadida</taxon>
        <taxon>Apusomonadidae</taxon>
        <taxon>Thecamonas</taxon>
    </lineage>
</organism>
<dbReference type="GO" id="GO:0060271">
    <property type="term" value="P:cilium assembly"/>
    <property type="evidence" value="ECO:0007669"/>
    <property type="project" value="TreeGrafter"/>
</dbReference>
<dbReference type="InterPro" id="IPR028172">
    <property type="entry name" value="FT20"/>
</dbReference>
<dbReference type="Proteomes" id="UP000054408">
    <property type="component" value="Unassembled WGS sequence"/>
</dbReference>
<evidence type="ECO:0000313" key="4">
    <source>
        <dbReference type="EMBL" id="KNC52033.1"/>
    </source>
</evidence>
<dbReference type="GO" id="GO:0005737">
    <property type="term" value="C:cytoplasm"/>
    <property type="evidence" value="ECO:0007669"/>
    <property type="project" value="TreeGrafter"/>
</dbReference>
<evidence type="ECO:0000256" key="2">
    <source>
        <dbReference type="ARBA" id="ARBA00023054"/>
    </source>
</evidence>
<dbReference type="Pfam" id="PF14931">
    <property type="entry name" value="IFT20"/>
    <property type="match status" value="1"/>
</dbReference>
<keyword evidence="5" id="KW-1185">Reference proteome</keyword>
<dbReference type="STRING" id="461836.A0A0L0DKZ0"/>
<dbReference type="AlphaFoldDB" id="A0A0L0DKZ0"/>
<proteinExistence type="predicted"/>
<dbReference type="OrthoDB" id="10254896at2759"/>
<dbReference type="RefSeq" id="XP_013755616.1">
    <property type="nucleotide sequence ID" value="XM_013900162.1"/>
</dbReference>
<dbReference type="GO" id="GO:0097546">
    <property type="term" value="C:ciliary base"/>
    <property type="evidence" value="ECO:0007669"/>
    <property type="project" value="TreeGrafter"/>
</dbReference>
<keyword evidence="2" id="KW-0175">Coiled coil</keyword>
<evidence type="ECO:0000256" key="3">
    <source>
        <dbReference type="ARBA" id="ARBA00023273"/>
    </source>
</evidence>
<dbReference type="GO" id="GO:0030990">
    <property type="term" value="C:intraciliary transport particle"/>
    <property type="evidence" value="ECO:0007669"/>
    <property type="project" value="TreeGrafter"/>
</dbReference>
<dbReference type="GeneID" id="25567014"/>
<evidence type="ECO:0000256" key="1">
    <source>
        <dbReference type="ARBA" id="ARBA00004138"/>
    </source>
</evidence>
<sequence length="127" mass="14163">MVEELNIDDLNRVRILGNDEFADSAKLRQTANEFVEKMTAFHEQVRVFEEQVEGRAAVVEEGKLAVIGQRNLIQGEEEAIKAKKAQLAARIAEKQAALDRHVAHGASLMAVIREQEALLEKLSNNEA</sequence>
<accession>A0A0L0DKZ0</accession>
<dbReference type="EMBL" id="GL349471">
    <property type="protein sequence ID" value="KNC52033.1"/>
    <property type="molecule type" value="Genomic_DNA"/>
</dbReference>
<gene>
    <name evidence="4" type="ORF">AMSG_08286</name>
</gene>
<name>A0A0L0DKZ0_THETB</name>
<protein>
    <submittedName>
        <fullName evidence="4">Uncharacterized protein</fullName>
    </submittedName>
</protein>
<keyword evidence="3" id="KW-0966">Cell projection</keyword>
<dbReference type="GO" id="GO:0036064">
    <property type="term" value="C:ciliary basal body"/>
    <property type="evidence" value="ECO:0007669"/>
    <property type="project" value="TreeGrafter"/>
</dbReference>
<dbReference type="PANTHER" id="PTHR31978:SF1">
    <property type="entry name" value="INTRAFLAGELLAR TRANSPORT PROTEIN 20 HOMOLOG"/>
    <property type="match status" value="1"/>
</dbReference>
<dbReference type="PANTHER" id="PTHR31978">
    <property type="entry name" value="INTRAFLAGELLAR TRANSPORT PROTEIN 20 HOMOLOG"/>
    <property type="match status" value="1"/>
</dbReference>